<dbReference type="PANTHER" id="PTHR33164">
    <property type="entry name" value="TRANSCRIPTIONAL REGULATOR, MARR FAMILY"/>
    <property type="match status" value="1"/>
</dbReference>
<organism evidence="2 3">
    <name type="scientific">Gordonia jacobaea</name>
    <dbReference type="NCBI Taxonomy" id="122202"/>
    <lineage>
        <taxon>Bacteria</taxon>
        <taxon>Bacillati</taxon>
        <taxon>Actinomycetota</taxon>
        <taxon>Actinomycetes</taxon>
        <taxon>Mycobacteriales</taxon>
        <taxon>Gordoniaceae</taxon>
        <taxon>Gordonia</taxon>
    </lineage>
</organism>
<dbReference type="Proteomes" id="UP000037247">
    <property type="component" value="Unassembled WGS sequence"/>
</dbReference>
<evidence type="ECO:0000259" key="1">
    <source>
        <dbReference type="PROSITE" id="PS50995"/>
    </source>
</evidence>
<dbReference type="EMBL" id="LDTZ01000017">
    <property type="protein sequence ID" value="KNA91125.1"/>
    <property type="molecule type" value="Genomic_DNA"/>
</dbReference>
<dbReference type="InterPro" id="IPR036390">
    <property type="entry name" value="WH_DNA-bd_sf"/>
</dbReference>
<dbReference type="Gene3D" id="1.10.10.10">
    <property type="entry name" value="Winged helix-like DNA-binding domain superfamily/Winged helix DNA-binding domain"/>
    <property type="match status" value="1"/>
</dbReference>
<dbReference type="InterPro" id="IPR039422">
    <property type="entry name" value="MarR/SlyA-like"/>
</dbReference>
<keyword evidence="3" id="KW-1185">Reference proteome</keyword>
<protein>
    <submittedName>
        <fullName evidence="2">MarR family transcriptional regulator</fullName>
    </submittedName>
</protein>
<proteinExistence type="predicted"/>
<evidence type="ECO:0000313" key="3">
    <source>
        <dbReference type="Proteomes" id="UP000037247"/>
    </source>
</evidence>
<evidence type="ECO:0000313" key="2">
    <source>
        <dbReference type="EMBL" id="KNA91125.1"/>
    </source>
</evidence>
<dbReference type="SMART" id="SM00347">
    <property type="entry name" value="HTH_MARR"/>
    <property type="match status" value="1"/>
</dbReference>
<gene>
    <name evidence="2" type="ORF">ABW18_12615</name>
</gene>
<dbReference type="InterPro" id="IPR036388">
    <property type="entry name" value="WH-like_DNA-bd_sf"/>
</dbReference>
<dbReference type="PROSITE" id="PS50995">
    <property type="entry name" value="HTH_MARR_2"/>
    <property type="match status" value="1"/>
</dbReference>
<dbReference type="RefSeq" id="WP_049699296.1">
    <property type="nucleotide sequence ID" value="NZ_JAQDQF010000008.1"/>
</dbReference>
<dbReference type="InterPro" id="IPR000835">
    <property type="entry name" value="HTH_MarR-typ"/>
</dbReference>
<dbReference type="Pfam" id="PF12802">
    <property type="entry name" value="MarR_2"/>
    <property type="match status" value="1"/>
</dbReference>
<sequence length="159" mass="17178">MSANHLSARQLDVWQRLQTVTETLRREVGRGLKDAGLSEQEFTVLAHLVEAGGSARPSDCAREMGWDSSRLAHQLGRMEKRGLLERGPEIDGDGRASTISLTDDGRRAHRRAVGPHLRAAKQWFGDALTDAQLTALGDALTALETNAARVAANTQGAQA</sequence>
<reference evidence="2 3" key="1">
    <citation type="submission" date="2015-05" db="EMBL/GenBank/DDBJ databases">
        <title>Draft genome sequence of the bacterium Gordonia jacobaea a new member of the Gordonia genus.</title>
        <authorList>
            <person name="Jimenez-Galisteo G."/>
            <person name="Dominguez A."/>
            <person name="Munoz E."/>
            <person name="Vinas M."/>
        </authorList>
    </citation>
    <scope>NUCLEOTIDE SEQUENCE [LARGE SCALE GENOMIC DNA]</scope>
    <source>
        <strain evidence="3">mv1</strain>
    </source>
</reference>
<feature type="domain" description="HTH marR-type" evidence="1">
    <location>
        <begin position="10"/>
        <end position="145"/>
    </location>
</feature>
<dbReference type="SUPFAM" id="SSF46785">
    <property type="entry name" value="Winged helix' DNA-binding domain"/>
    <property type="match status" value="1"/>
</dbReference>
<name>A0ABR5IBQ5_9ACTN</name>
<dbReference type="PANTHER" id="PTHR33164:SF99">
    <property type="entry name" value="MARR FAMILY REGULATORY PROTEIN"/>
    <property type="match status" value="1"/>
</dbReference>
<comment type="caution">
    <text evidence="2">The sequence shown here is derived from an EMBL/GenBank/DDBJ whole genome shotgun (WGS) entry which is preliminary data.</text>
</comment>
<accession>A0ABR5IBQ5</accession>